<reference evidence="2 3" key="1">
    <citation type="submission" date="2024-01" db="EMBL/GenBank/DDBJ databases">
        <title>The genomes of 5 underutilized Papilionoideae crops provide insights into root nodulation and disease resistanc.</title>
        <authorList>
            <person name="Jiang F."/>
        </authorList>
    </citation>
    <scope>NUCLEOTIDE SEQUENCE [LARGE SCALE GENOMIC DNA]</scope>
    <source>
        <strain evidence="2">LVBAO_FW01</strain>
        <tissue evidence="2">Leaves</tissue>
    </source>
</reference>
<sequence length="266" mass="29835">MTFGDLGLNLNIKLSLLVHGRWCLVYAWCLVVGAWCMRGAWCLVLGPWFMVHGSWFMIHGSWCMVLGPWFMVHGAWCMVHGPWRPARPIHPAGSPMKRASGGPSFQAHYYIHVGDATQAISRCWVKSPQIRQFQPHRLMIGFSIPARKKYFSGEKDPERGRGFEKLCTEEGFTREDFGIFSFIDSWTLHAFGGPSIQRPRFGNLGEGEIGVIVSSLRTWSPPASRLKVEVVSPQDRKADLDLTIGTDHALTITAAQNDAAARYCSI</sequence>
<dbReference type="Proteomes" id="UP001367508">
    <property type="component" value="Unassembled WGS sequence"/>
</dbReference>
<dbReference type="AlphaFoldDB" id="A0AAN9Q5S0"/>
<gene>
    <name evidence="2" type="ORF">VNO77_26660</name>
</gene>
<keyword evidence="1" id="KW-0472">Membrane</keyword>
<dbReference type="EMBL" id="JAYMYQ010000006">
    <property type="protein sequence ID" value="KAK7323196.1"/>
    <property type="molecule type" value="Genomic_DNA"/>
</dbReference>
<keyword evidence="3" id="KW-1185">Reference proteome</keyword>
<feature type="transmembrane region" description="Helical" evidence="1">
    <location>
        <begin position="23"/>
        <end position="50"/>
    </location>
</feature>
<evidence type="ECO:0000313" key="3">
    <source>
        <dbReference type="Proteomes" id="UP001367508"/>
    </source>
</evidence>
<dbReference type="SUPFAM" id="SSF69360">
    <property type="entry name" value="Cell wall binding repeat"/>
    <property type="match status" value="1"/>
</dbReference>
<keyword evidence="1" id="KW-1133">Transmembrane helix</keyword>
<organism evidence="2 3">
    <name type="scientific">Canavalia gladiata</name>
    <name type="common">Sword bean</name>
    <name type="synonym">Dolichos gladiatus</name>
    <dbReference type="NCBI Taxonomy" id="3824"/>
    <lineage>
        <taxon>Eukaryota</taxon>
        <taxon>Viridiplantae</taxon>
        <taxon>Streptophyta</taxon>
        <taxon>Embryophyta</taxon>
        <taxon>Tracheophyta</taxon>
        <taxon>Spermatophyta</taxon>
        <taxon>Magnoliopsida</taxon>
        <taxon>eudicotyledons</taxon>
        <taxon>Gunneridae</taxon>
        <taxon>Pentapetalae</taxon>
        <taxon>rosids</taxon>
        <taxon>fabids</taxon>
        <taxon>Fabales</taxon>
        <taxon>Fabaceae</taxon>
        <taxon>Papilionoideae</taxon>
        <taxon>50 kb inversion clade</taxon>
        <taxon>NPAAA clade</taxon>
        <taxon>indigoferoid/millettioid clade</taxon>
        <taxon>Phaseoleae</taxon>
        <taxon>Canavalia</taxon>
    </lineage>
</organism>
<proteinExistence type="predicted"/>
<evidence type="ECO:0000256" key="1">
    <source>
        <dbReference type="SAM" id="Phobius"/>
    </source>
</evidence>
<accession>A0AAN9Q5S0</accession>
<evidence type="ECO:0000313" key="2">
    <source>
        <dbReference type="EMBL" id="KAK7323196.1"/>
    </source>
</evidence>
<comment type="caution">
    <text evidence="2">The sequence shown here is derived from an EMBL/GenBank/DDBJ whole genome shotgun (WGS) entry which is preliminary data.</text>
</comment>
<feature type="transmembrane region" description="Helical" evidence="1">
    <location>
        <begin position="56"/>
        <end position="79"/>
    </location>
</feature>
<keyword evidence="1" id="KW-0812">Transmembrane</keyword>
<protein>
    <submittedName>
        <fullName evidence="2">Uncharacterized protein</fullName>
    </submittedName>
</protein>
<name>A0AAN9Q5S0_CANGL</name>